<feature type="compositionally biased region" description="Basic and acidic residues" evidence="1">
    <location>
        <begin position="242"/>
        <end position="265"/>
    </location>
</feature>
<feature type="region of interest" description="Disordered" evidence="1">
    <location>
        <begin position="390"/>
        <end position="417"/>
    </location>
</feature>
<dbReference type="STRING" id="7217.B3LYJ2"/>
<dbReference type="Proteomes" id="UP000007801">
    <property type="component" value="Unassembled WGS sequence"/>
</dbReference>
<feature type="compositionally biased region" description="Basic and acidic residues" evidence="1">
    <location>
        <begin position="107"/>
        <end position="125"/>
    </location>
</feature>
<keyword evidence="3" id="KW-1185">Reference proteome</keyword>
<evidence type="ECO:0000313" key="2">
    <source>
        <dbReference type="EMBL" id="EDV42907.2"/>
    </source>
</evidence>
<accession>B3LYJ2</accession>
<feature type="region of interest" description="Disordered" evidence="1">
    <location>
        <begin position="25"/>
        <end position="88"/>
    </location>
</feature>
<dbReference type="HOGENOM" id="CLU_060005_0_0_1"/>
<evidence type="ECO:0000313" key="3">
    <source>
        <dbReference type="Proteomes" id="UP000007801"/>
    </source>
</evidence>
<evidence type="ECO:0000256" key="1">
    <source>
        <dbReference type="SAM" id="MobiDB-lite"/>
    </source>
</evidence>
<name>B3LYJ2_DROAN</name>
<dbReference type="InParanoid" id="B3LYJ2"/>
<dbReference type="KEGG" id="dan:6501005"/>
<feature type="compositionally biased region" description="Basic residues" evidence="1">
    <location>
        <begin position="65"/>
        <end position="74"/>
    </location>
</feature>
<reference evidence="2 3" key="1">
    <citation type="journal article" date="2007" name="Nature">
        <title>Evolution of genes and genomes on the Drosophila phylogeny.</title>
        <authorList>
            <consortium name="Drosophila 12 Genomes Consortium"/>
            <person name="Clark A.G."/>
            <person name="Eisen M.B."/>
            <person name="Smith D.R."/>
            <person name="Bergman C.M."/>
            <person name="Oliver B."/>
            <person name="Markow T.A."/>
            <person name="Kaufman T.C."/>
            <person name="Kellis M."/>
            <person name="Gelbart W."/>
            <person name="Iyer V.N."/>
            <person name="Pollard D.A."/>
            <person name="Sackton T.B."/>
            <person name="Larracuente A.M."/>
            <person name="Singh N.D."/>
            <person name="Abad J.P."/>
            <person name="Abt D.N."/>
            <person name="Adryan B."/>
            <person name="Aguade M."/>
            <person name="Akashi H."/>
            <person name="Anderson W.W."/>
            <person name="Aquadro C.F."/>
            <person name="Ardell D.H."/>
            <person name="Arguello R."/>
            <person name="Artieri C.G."/>
            <person name="Barbash D.A."/>
            <person name="Barker D."/>
            <person name="Barsanti P."/>
            <person name="Batterham P."/>
            <person name="Batzoglou S."/>
            <person name="Begun D."/>
            <person name="Bhutkar A."/>
            <person name="Blanco E."/>
            <person name="Bosak S.A."/>
            <person name="Bradley R.K."/>
            <person name="Brand A.D."/>
            <person name="Brent M.R."/>
            <person name="Brooks A.N."/>
            <person name="Brown R.H."/>
            <person name="Butlin R.K."/>
            <person name="Caggese C."/>
            <person name="Calvi B.R."/>
            <person name="Bernardo de Carvalho A."/>
            <person name="Caspi A."/>
            <person name="Castrezana S."/>
            <person name="Celniker S.E."/>
            <person name="Chang J.L."/>
            <person name="Chapple C."/>
            <person name="Chatterji S."/>
            <person name="Chinwalla A."/>
            <person name="Civetta A."/>
            <person name="Clifton S.W."/>
            <person name="Comeron J.M."/>
            <person name="Costello J.C."/>
            <person name="Coyne J.A."/>
            <person name="Daub J."/>
            <person name="David R.G."/>
            <person name="Delcher A.L."/>
            <person name="Delehaunty K."/>
            <person name="Do C.B."/>
            <person name="Ebling H."/>
            <person name="Edwards K."/>
            <person name="Eickbush T."/>
            <person name="Evans J.D."/>
            <person name="Filipski A."/>
            <person name="Findeiss S."/>
            <person name="Freyhult E."/>
            <person name="Fulton L."/>
            <person name="Fulton R."/>
            <person name="Garcia A.C."/>
            <person name="Gardiner A."/>
            <person name="Garfield D.A."/>
            <person name="Garvin B.E."/>
            <person name="Gibson G."/>
            <person name="Gilbert D."/>
            <person name="Gnerre S."/>
            <person name="Godfrey J."/>
            <person name="Good R."/>
            <person name="Gotea V."/>
            <person name="Gravely B."/>
            <person name="Greenberg A.J."/>
            <person name="Griffiths-Jones S."/>
            <person name="Gross S."/>
            <person name="Guigo R."/>
            <person name="Gustafson E.A."/>
            <person name="Haerty W."/>
            <person name="Hahn M.W."/>
            <person name="Halligan D.L."/>
            <person name="Halpern A.L."/>
            <person name="Halter G.M."/>
            <person name="Han M.V."/>
            <person name="Heger A."/>
            <person name="Hillier L."/>
            <person name="Hinrichs A.S."/>
            <person name="Holmes I."/>
            <person name="Hoskins R.A."/>
            <person name="Hubisz M.J."/>
            <person name="Hultmark D."/>
            <person name="Huntley M.A."/>
            <person name="Jaffe D.B."/>
            <person name="Jagadeeshan S."/>
            <person name="Jeck W.R."/>
            <person name="Johnson J."/>
            <person name="Jones C.D."/>
            <person name="Jordan W.C."/>
            <person name="Karpen G.H."/>
            <person name="Kataoka E."/>
            <person name="Keightley P.D."/>
            <person name="Kheradpour P."/>
            <person name="Kirkness E.F."/>
            <person name="Koerich L.B."/>
            <person name="Kristiansen K."/>
            <person name="Kudrna D."/>
            <person name="Kulathinal R.J."/>
            <person name="Kumar S."/>
            <person name="Kwok R."/>
            <person name="Lander E."/>
            <person name="Langley C.H."/>
            <person name="Lapoint R."/>
            <person name="Lazzaro B.P."/>
            <person name="Lee S.J."/>
            <person name="Levesque L."/>
            <person name="Li R."/>
            <person name="Lin C.F."/>
            <person name="Lin M.F."/>
            <person name="Lindblad-Toh K."/>
            <person name="Llopart A."/>
            <person name="Long M."/>
            <person name="Low L."/>
            <person name="Lozovsky E."/>
            <person name="Lu J."/>
            <person name="Luo M."/>
            <person name="Machado C.A."/>
            <person name="Makalowski W."/>
            <person name="Marzo M."/>
            <person name="Matsuda M."/>
            <person name="Matzkin L."/>
            <person name="McAllister B."/>
            <person name="McBride C.S."/>
            <person name="McKernan B."/>
            <person name="McKernan K."/>
            <person name="Mendez-Lago M."/>
            <person name="Minx P."/>
            <person name="Mollenhauer M.U."/>
            <person name="Montooth K."/>
            <person name="Mount S.M."/>
            <person name="Mu X."/>
            <person name="Myers E."/>
            <person name="Negre B."/>
            <person name="Newfeld S."/>
            <person name="Nielsen R."/>
            <person name="Noor M.A."/>
            <person name="O'Grady P."/>
            <person name="Pachter L."/>
            <person name="Papaceit M."/>
            <person name="Parisi M.J."/>
            <person name="Parisi M."/>
            <person name="Parts L."/>
            <person name="Pedersen J.S."/>
            <person name="Pesole G."/>
            <person name="Phillippy A.M."/>
            <person name="Ponting C.P."/>
            <person name="Pop M."/>
            <person name="Porcelli D."/>
            <person name="Powell J.R."/>
            <person name="Prohaska S."/>
            <person name="Pruitt K."/>
            <person name="Puig M."/>
            <person name="Quesneville H."/>
            <person name="Ram K.R."/>
            <person name="Rand D."/>
            <person name="Rasmussen M.D."/>
            <person name="Reed L.K."/>
            <person name="Reenan R."/>
            <person name="Reily A."/>
            <person name="Remington K.A."/>
            <person name="Rieger T.T."/>
            <person name="Ritchie M.G."/>
            <person name="Robin C."/>
            <person name="Rogers Y.H."/>
            <person name="Rohde C."/>
            <person name="Rozas J."/>
            <person name="Rubenfield M.J."/>
            <person name="Ruiz A."/>
            <person name="Russo S."/>
            <person name="Salzberg S.L."/>
            <person name="Sanchez-Gracia A."/>
            <person name="Saranga D.J."/>
            <person name="Sato H."/>
            <person name="Schaeffer S.W."/>
            <person name="Schatz M.C."/>
            <person name="Schlenke T."/>
            <person name="Schwartz R."/>
            <person name="Segarra C."/>
            <person name="Singh R.S."/>
            <person name="Sirot L."/>
            <person name="Sirota M."/>
            <person name="Sisneros N.B."/>
            <person name="Smith C.D."/>
            <person name="Smith T.F."/>
            <person name="Spieth J."/>
            <person name="Stage D.E."/>
            <person name="Stark A."/>
            <person name="Stephan W."/>
            <person name="Strausberg R.L."/>
            <person name="Strempel S."/>
            <person name="Sturgill D."/>
            <person name="Sutton G."/>
            <person name="Sutton G.G."/>
            <person name="Tao W."/>
            <person name="Teichmann S."/>
            <person name="Tobari Y.N."/>
            <person name="Tomimura Y."/>
            <person name="Tsolas J.M."/>
            <person name="Valente V.L."/>
            <person name="Venter E."/>
            <person name="Venter J.C."/>
            <person name="Vicario S."/>
            <person name="Vieira F.G."/>
            <person name="Vilella A.J."/>
            <person name="Villasante A."/>
            <person name="Walenz B."/>
            <person name="Wang J."/>
            <person name="Wasserman M."/>
            <person name="Watts T."/>
            <person name="Wilson D."/>
            <person name="Wilson R.K."/>
            <person name="Wing R.A."/>
            <person name="Wolfner M.F."/>
            <person name="Wong A."/>
            <person name="Wong G.K."/>
            <person name="Wu C.I."/>
            <person name="Wu G."/>
            <person name="Yamamoto D."/>
            <person name="Yang H.P."/>
            <person name="Yang S.P."/>
            <person name="Yorke J.A."/>
            <person name="Yoshida K."/>
            <person name="Zdobnov E."/>
            <person name="Zhang P."/>
            <person name="Zhang Y."/>
            <person name="Zimin A.V."/>
            <person name="Baldwin J."/>
            <person name="Abdouelleil A."/>
            <person name="Abdulkadir J."/>
            <person name="Abebe A."/>
            <person name="Abera B."/>
            <person name="Abreu J."/>
            <person name="Acer S.C."/>
            <person name="Aftuck L."/>
            <person name="Alexander A."/>
            <person name="An P."/>
            <person name="Anderson E."/>
            <person name="Anderson S."/>
            <person name="Arachi H."/>
            <person name="Azer M."/>
            <person name="Bachantsang P."/>
            <person name="Barry A."/>
            <person name="Bayul T."/>
            <person name="Berlin A."/>
            <person name="Bessette D."/>
            <person name="Bloom T."/>
            <person name="Blye J."/>
            <person name="Boguslavskiy L."/>
            <person name="Bonnet C."/>
            <person name="Boukhgalter B."/>
            <person name="Bourzgui I."/>
            <person name="Brown A."/>
            <person name="Cahill P."/>
            <person name="Channer S."/>
            <person name="Cheshatsang Y."/>
            <person name="Chuda L."/>
            <person name="Citroen M."/>
            <person name="Collymore A."/>
            <person name="Cooke P."/>
            <person name="Costello M."/>
            <person name="D'Aco K."/>
            <person name="Daza R."/>
            <person name="De Haan G."/>
            <person name="DeGray S."/>
            <person name="DeMaso C."/>
            <person name="Dhargay N."/>
            <person name="Dooley K."/>
            <person name="Dooley E."/>
            <person name="Doricent M."/>
            <person name="Dorje P."/>
            <person name="Dorjee K."/>
            <person name="Dupes A."/>
            <person name="Elong R."/>
            <person name="Falk J."/>
            <person name="Farina A."/>
            <person name="Faro S."/>
            <person name="Ferguson D."/>
            <person name="Fisher S."/>
            <person name="Foley C.D."/>
            <person name="Franke A."/>
            <person name="Friedrich D."/>
            <person name="Gadbois L."/>
            <person name="Gearin G."/>
            <person name="Gearin C.R."/>
            <person name="Giannoukos G."/>
            <person name="Goode T."/>
            <person name="Graham J."/>
            <person name="Grandbois E."/>
            <person name="Grewal S."/>
            <person name="Gyaltsen K."/>
            <person name="Hafez N."/>
            <person name="Hagos B."/>
            <person name="Hall J."/>
            <person name="Henson C."/>
            <person name="Hollinger A."/>
            <person name="Honan T."/>
            <person name="Huard M.D."/>
            <person name="Hughes L."/>
            <person name="Hurhula B."/>
            <person name="Husby M.E."/>
            <person name="Kamat A."/>
            <person name="Kanga B."/>
            <person name="Kashin S."/>
            <person name="Khazanovich D."/>
            <person name="Kisner P."/>
            <person name="Lance K."/>
            <person name="Lara M."/>
            <person name="Lee W."/>
            <person name="Lennon N."/>
            <person name="Letendre F."/>
            <person name="LeVine R."/>
            <person name="Lipovsky A."/>
            <person name="Liu X."/>
            <person name="Liu J."/>
            <person name="Liu S."/>
            <person name="Lokyitsang T."/>
            <person name="Lokyitsang Y."/>
            <person name="Lubonja R."/>
            <person name="Lui A."/>
            <person name="MacDonald P."/>
            <person name="Magnisalis V."/>
            <person name="Maru K."/>
            <person name="Matthews C."/>
            <person name="McCusker W."/>
            <person name="McDonough S."/>
            <person name="Mehta T."/>
            <person name="Meldrim J."/>
            <person name="Meneus L."/>
            <person name="Mihai O."/>
            <person name="Mihalev A."/>
            <person name="Mihova T."/>
            <person name="Mittelman R."/>
            <person name="Mlenga V."/>
            <person name="Montmayeur A."/>
            <person name="Mulrain L."/>
            <person name="Navidi A."/>
            <person name="Naylor J."/>
            <person name="Negash T."/>
            <person name="Nguyen T."/>
            <person name="Nguyen N."/>
            <person name="Nicol R."/>
            <person name="Norbu C."/>
            <person name="Norbu N."/>
            <person name="Novod N."/>
            <person name="O'Neill B."/>
            <person name="Osman S."/>
            <person name="Markiewicz E."/>
            <person name="Oyono O.L."/>
            <person name="Patti C."/>
            <person name="Phunkhang P."/>
            <person name="Pierre F."/>
            <person name="Priest M."/>
            <person name="Raghuraman S."/>
            <person name="Rege F."/>
            <person name="Reyes R."/>
            <person name="Rise C."/>
            <person name="Rogov P."/>
            <person name="Ross K."/>
            <person name="Ryan E."/>
            <person name="Settipalli S."/>
            <person name="Shea T."/>
            <person name="Sherpa N."/>
            <person name="Shi L."/>
            <person name="Shih D."/>
            <person name="Sparrow T."/>
            <person name="Spaulding J."/>
            <person name="Stalker J."/>
            <person name="Stange-Thomann N."/>
            <person name="Stavropoulos S."/>
            <person name="Stone C."/>
            <person name="Strader C."/>
            <person name="Tesfaye S."/>
            <person name="Thomson T."/>
            <person name="Thoulutsang Y."/>
            <person name="Thoulutsang D."/>
            <person name="Topham K."/>
            <person name="Topping I."/>
            <person name="Tsamla T."/>
            <person name="Vassiliev H."/>
            <person name="Vo A."/>
            <person name="Wangchuk T."/>
            <person name="Wangdi T."/>
            <person name="Weiand M."/>
            <person name="Wilkinson J."/>
            <person name="Wilson A."/>
            <person name="Yadav S."/>
            <person name="Young G."/>
            <person name="Yu Q."/>
            <person name="Zembek L."/>
            <person name="Zhong D."/>
            <person name="Zimmer A."/>
            <person name="Zwirko Z."/>
            <person name="Jaffe D.B."/>
            <person name="Alvarez P."/>
            <person name="Brockman W."/>
            <person name="Butler J."/>
            <person name="Chin C."/>
            <person name="Gnerre S."/>
            <person name="Grabherr M."/>
            <person name="Kleber M."/>
            <person name="Mauceli E."/>
            <person name="MacCallum I."/>
        </authorList>
    </citation>
    <scope>NUCLEOTIDE SEQUENCE [LARGE SCALE GENOMIC DNA]</scope>
    <source>
        <strain evidence="3">Tucson 14024-0371.13</strain>
    </source>
</reference>
<dbReference type="GeneID" id="6501005"/>
<feature type="region of interest" description="Disordered" evidence="1">
    <location>
        <begin position="317"/>
        <end position="348"/>
    </location>
</feature>
<gene>
    <name evidence="2" type="primary">Dana\GF18227</name>
    <name evidence="2" type="synonym">dana_GLEANR_19486</name>
    <name evidence="2" type="ORF">GF18227</name>
</gene>
<dbReference type="eggNOG" id="ENOG502TBDE">
    <property type="taxonomic scope" value="Eukaryota"/>
</dbReference>
<organism evidence="2 3">
    <name type="scientific">Drosophila ananassae</name>
    <name type="common">Fruit fly</name>
    <dbReference type="NCBI Taxonomy" id="7217"/>
    <lineage>
        <taxon>Eukaryota</taxon>
        <taxon>Metazoa</taxon>
        <taxon>Ecdysozoa</taxon>
        <taxon>Arthropoda</taxon>
        <taxon>Hexapoda</taxon>
        <taxon>Insecta</taxon>
        <taxon>Pterygota</taxon>
        <taxon>Neoptera</taxon>
        <taxon>Endopterygota</taxon>
        <taxon>Diptera</taxon>
        <taxon>Brachycera</taxon>
        <taxon>Muscomorpha</taxon>
        <taxon>Ephydroidea</taxon>
        <taxon>Drosophilidae</taxon>
        <taxon>Drosophila</taxon>
        <taxon>Sophophora</taxon>
    </lineage>
</organism>
<dbReference type="AlphaFoldDB" id="B3LYJ2"/>
<sequence>MFPNYCFTKSARQLGYDVIRRNYPAKDSSQRISRQPARAVKSAAGSARNHSEVRYGCVSRDSSVKRTRRQRKVPKWSPSSPCPLSTKDLSSRTVGFRLPAVVCTDARDKREAAGDDRNRSEKPDMGPEPTSDLNRELQESFADFFSIIHDNVLESVQGAVEKMVTKCFADSMEKMERISKDLDHQETLLNKIYRDVTTKLSDQSETNMNQFKFVTQMLIDNQTVHYRALNQAKVNKQRRKEQKSEEKERKKLHEWKRKEAQMERERRKRGSSIDTSKRTTGGEGKENAHRQPQHQLCQQQVPVTYICQSCSEQEAKLHKHSRAPSRQRSAPVSLRRSASLSMPNLPGRTTVSGKLHTLTARFPRVCMGRQFSSRVVQTLCSPAMTYPPCPRSGSTPRRRLLPRIKSGMGLSSDKLGR</sequence>
<proteinExistence type="predicted"/>
<feature type="compositionally biased region" description="Polar residues" evidence="1">
    <location>
        <begin position="77"/>
        <end position="88"/>
    </location>
</feature>
<dbReference type="OrthoDB" id="8067121at2759"/>
<feature type="region of interest" description="Disordered" evidence="1">
    <location>
        <begin position="230"/>
        <end position="295"/>
    </location>
</feature>
<feature type="compositionally biased region" description="Polar residues" evidence="1">
    <location>
        <begin position="326"/>
        <end position="348"/>
    </location>
</feature>
<protein>
    <submittedName>
        <fullName evidence="2">Uncharacterized protein</fullName>
    </submittedName>
</protein>
<feature type="region of interest" description="Disordered" evidence="1">
    <location>
        <begin position="107"/>
        <end position="133"/>
    </location>
</feature>
<dbReference type="EMBL" id="CH902617">
    <property type="protein sequence ID" value="EDV42907.2"/>
    <property type="molecule type" value="Genomic_DNA"/>
</dbReference>